<proteinExistence type="predicted"/>
<name>A0A858R7Z4_9PROT</name>
<dbReference type="AlphaFoldDB" id="A0A858R7Z4"/>
<protein>
    <submittedName>
        <fullName evidence="2">Uncharacterized protein</fullName>
    </submittedName>
</protein>
<dbReference type="KEGG" id="acru:HHL28_10780"/>
<accession>A0A858R7Z4</accession>
<keyword evidence="1" id="KW-1133">Transmembrane helix</keyword>
<dbReference type="Proteomes" id="UP000501891">
    <property type="component" value="Chromosome"/>
</dbReference>
<evidence type="ECO:0000313" key="3">
    <source>
        <dbReference type="Proteomes" id="UP000501891"/>
    </source>
</evidence>
<dbReference type="EMBL" id="CP051775">
    <property type="protein sequence ID" value="QJE73511.1"/>
    <property type="molecule type" value="Genomic_DNA"/>
</dbReference>
<keyword evidence="1" id="KW-0472">Membrane</keyword>
<keyword evidence="1" id="KW-0812">Transmembrane</keyword>
<evidence type="ECO:0000256" key="1">
    <source>
        <dbReference type="SAM" id="Phobius"/>
    </source>
</evidence>
<organism evidence="2 3">
    <name type="scientific">Aerophototrophica crusticola</name>
    <dbReference type="NCBI Taxonomy" id="1709002"/>
    <lineage>
        <taxon>Bacteria</taxon>
        <taxon>Pseudomonadati</taxon>
        <taxon>Pseudomonadota</taxon>
        <taxon>Alphaproteobacteria</taxon>
        <taxon>Rhodospirillales</taxon>
        <taxon>Rhodospirillaceae</taxon>
        <taxon>Aerophototrophica</taxon>
    </lineage>
</organism>
<feature type="transmembrane region" description="Helical" evidence="1">
    <location>
        <begin position="12"/>
        <end position="34"/>
    </location>
</feature>
<gene>
    <name evidence="2" type="ORF">HHL28_10780</name>
</gene>
<sequence length="60" mass="6068">MMRHYGVIDEDRNGLAAVVGLLFGIILGTGTIVWSEPPGLSTFPTAAVADSGPADPGQGA</sequence>
<evidence type="ECO:0000313" key="2">
    <source>
        <dbReference type="EMBL" id="QJE73511.1"/>
    </source>
</evidence>
<keyword evidence="3" id="KW-1185">Reference proteome</keyword>
<reference evidence="2" key="1">
    <citation type="submission" date="2020-04" db="EMBL/GenBank/DDBJ databases">
        <title>A desert anoxygenic phototrophic bacterium fixes CO2 using RubisCO under aerobic conditions.</title>
        <authorList>
            <person name="Tang K."/>
        </authorList>
    </citation>
    <scope>NUCLEOTIDE SEQUENCE [LARGE SCALE GENOMIC DNA]</scope>
    <source>
        <strain evidence="2">MIMtkB3</strain>
    </source>
</reference>